<name>A0AAD8EJ19_DIPPU</name>
<comment type="caution">
    <text evidence="1">The sequence shown here is derived from an EMBL/GenBank/DDBJ whole genome shotgun (WGS) entry which is preliminary data.</text>
</comment>
<gene>
    <name evidence="1" type="ORF">L9F63_015940</name>
</gene>
<reference evidence="1" key="1">
    <citation type="journal article" date="2023" name="IScience">
        <title>Live-bearing cockroach genome reveals convergent evolutionary mechanisms linked to viviparity in insects and beyond.</title>
        <authorList>
            <person name="Fouks B."/>
            <person name="Harrison M.C."/>
            <person name="Mikhailova A.A."/>
            <person name="Marchal E."/>
            <person name="English S."/>
            <person name="Carruthers M."/>
            <person name="Jennings E.C."/>
            <person name="Chiamaka E.L."/>
            <person name="Frigard R.A."/>
            <person name="Pippel M."/>
            <person name="Attardo G.M."/>
            <person name="Benoit J.B."/>
            <person name="Bornberg-Bauer E."/>
            <person name="Tobe S.S."/>
        </authorList>
    </citation>
    <scope>NUCLEOTIDE SEQUENCE</scope>
    <source>
        <strain evidence="1">Stay&amp;Tobe</strain>
    </source>
</reference>
<reference evidence="1" key="2">
    <citation type="submission" date="2023-05" db="EMBL/GenBank/DDBJ databases">
        <authorList>
            <person name="Fouks B."/>
        </authorList>
    </citation>
    <scope>NUCLEOTIDE SEQUENCE</scope>
    <source>
        <strain evidence="1">Stay&amp;Tobe</strain>
        <tissue evidence="1">Testes</tissue>
    </source>
</reference>
<proteinExistence type="predicted"/>
<dbReference type="Proteomes" id="UP001233999">
    <property type="component" value="Unassembled WGS sequence"/>
</dbReference>
<feature type="non-terminal residue" evidence="1">
    <location>
        <position position="59"/>
    </location>
</feature>
<dbReference type="AlphaFoldDB" id="A0AAD8EJ19"/>
<sequence length="59" mass="6476">EPNHNHRALSLVNVVDRKAHPTPSDDTYQVAVPDFTCALKPLSGFAFTAVLPLFLLETT</sequence>
<evidence type="ECO:0000313" key="2">
    <source>
        <dbReference type="Proteomes" id="UP001233999"/>
    </source>
</evidence>
<organism evidence="1 2">
    <name type="scientific">Diploptera punctata</name>
    <name type="common">Pacific beetle cockroach</name>
    <dbReference type="NCBI Taxonomy" id="6984"/>
    <lineage>
        <taxon>Eukaryota</taxon>
        <taxon>Metazoa</taxon>
        <taxon>Ecdysozoa</taxon>
        <taxon>Arthropoda</taxon>
        <taxon>Hexapoda</taxon>
        <taxon>Insecta</taxon>
        <taxon>Pterygota</taxon>
        <taxon>Neoptera</taxon>
        <taxon>Polyneoptera</taxon>
        <taxon>Dictyoptera</taxon>
        <taxon>Blattodea</taxon>
        <taxon>Blaberoidea</taxon>
        <taxon>Blaberidae</taxon>
        <taxon>Diplopterinae</taxon>
        <taxon>Diploptera</taxon>
    </lineage>
</organism>
<accession>A0AAD8EJ19</accession>
<evidence type="ECO:0000313" key="1">
    <source>
        <dbReference type="EMBL" id="KAJ9592420.1"/>
    </source>
</evidence>
<protein>
    <submittedName>
        <fullName evidence="1">Uncharacterized protein</fullName>
    </submittedName>
</protein>
<keyword evidence="2" id="KW-1185">Reference proteome</keyword>
<feature type="non-terminal residue" evidence="1">
    <location>
        <position position="1"/>
    </location>
</feature>
<dbReference type="EMBL" id="JASPKZ010003836">
    <property type="protein sequence ID" value="KAJ9592420.1"/>
    <property type="molecule type" value="Genomic_DNA"/>
</dbReference>